<dbReference type="InterPro" id="IPR013842">
    <property type="entry name" value="LepA_CTD"/>
</dbReference>
<evidence type="ECO:0000259" key="8">
    <source>
        <dbReference type="PROSITE" id="PS51722"/>
    </source>
</evidence>
<dbReference type="GO" id="GO:0005886">
    <property type="term" value="C:plasma membrane"/>
    <property type="evidence" value="ECO:0007669"/>
    <property type="project" value="UniProtKB-SubCell"/>
</dbReference>
<feature type="binding site" evidence="7">
    <location>
        <begin position="133"/>
        <end position="136"/>
    </location>
    <ligand>
        <name>GTP</name>
        <dbReference type="ChEBI" id="CHEBI:37565"/>
    </ligand>
</feature>
<comment type="caution">
    <text evidence="9">The sequence shown here is derived from an EMBL/GenBank/DDBJ whole genome shotgun (WGS) entry which is preliminary data.</text>
</comment>
<dbReference type="InterPro" id="IPR006297">
    <property type="entry name" value="EF-4"/>
</dbReference>
<dbReference type="Pfam" id="PF00679">
    <property type="entry name" value="EFG_C"/>
    <property type="match status" value="1"/>
</dbReference>
<dbReference type="GO" id="GO:0043022">
    <property type="term" value="F:ribosome binding"/>
    <property type="evidence" value="ECO:0007669"/>
    <property type="project" value="UniProtKB-UniRule"/>
</dbReference>
<dbReference type="InterPro" id="IPR027417">
    <property type="entry name" value="P-loop_NTPase"/>
</dbReference>
<evidence type="ECO:0000256" key="4">
    <source>
        <dbReference type="ARBA" id="ARBA00022917"/>
    </source>
</evidence>
<dbReference type="InterPro" id="IPR000640">
    <property type="entry name" value="EFG_V-like"/>
</dbReference>
<keyword evidence="7" id="KW-1003">Cell membrane</keyword>
<dbReference type="AlphaFoldDB" id="A0A0R1Y143"/>
<dbReference type="FunFam" id="2.40.30.10:FF:000015">
    <property type="entry name" value="Translation factor GUF1, mitochondrial"/>
    <property type="match status" value="1"/>
</dbReference>
<keyword evidence="9" id="KW-0251">Elongation factor</keyword>
<keyword evidence="3 7" id="KW-0378">Hydrolase</keyword>
<dbReference type="Gene3D" id="2.40.30.10">
    <property type="entry name" value="Translation factors"/>
    <property type="match status" value="1"/>
</dbReference>
<dbReference type="PANTHER" id="PTHR43512:SF4">
    <property type="entry name" value="TRANSLATION FACTOR GUF1 HOMOLOG, CHLOROPLASTIC"/>
    <property type="match status" value="1"/>
</dbReference>
<evidence type="ECO:0000256" key="5">
    <source>
        <dbReference type="ARBA" id="ARBA00023134"/>
    </source>
</evidence>
<dbReference type="PANTHER" id="PTHR43512">
    <property type="entry name" value="TRANSLATION FACTOR GUF1-RELATED"/>
    <property type="match status" value="1"/>
</dbReference>
<comment type="subcellular location">
    <subcellularLocation>
        <location evidence="7">Cell membrane</location>
        <topology evidence="7">Peripheral membrane protein</topology>
        <orientation evidence="7">Cytoplasmic side</orientation>
    </subcellularLocation>
</comment>
<dbReference type="NCBIfam" id="TIGR01393">
    <property type="entry name" value="lepA"/>
    <property type="match status" value="1"/>
</dbReference>
<evidence type="ECO:0000256" key="6">
    <source>
        <dbReference type="ARBA" id="ARBA00023136"/>
    </source>
</evidence>
<dbReference type="SUPFAM" id="SSF54980">
    <property type="entry name" value="EF-G C-terminal domain-like"/>
    <property type="match status" value="2"/>
</dbReference>
<gene>
    <name evidence="7" type="primary">lepA</name>
    <name evidence="9" type="ORF">FC83_GL000078</name>
</gene>
<dbReference type="FunFam" id="3.30.70.870:FF:000004">
    <property type="entry name" value="Translation factor GUF1, mitochondrial"/>
    <property type="match status" value="1"/>
</dbReference>
<dbReference type="Gene3D" id="3.40.50.300">
    <property type="entry name" value="P-loop containing nucleotide triphosphate hydrolases"/>
    <property type="match status" value="1"/>
</dbReference>
<dbReference type="SUPFAM" id="SSF50447">
    <property type="entry name" value="Translation proteins"/>
    <property type="match status" value="1"/>
</dbReference>
<dbReference type="RefSeq" id="WP_057002742.1">
    <property type="nucleotide sequence ID" value="NZ_AZGA01000062.1"/>
</dbReference>
<dbReference type="Proteomes" id="UP000051236">
    <property type="component" value="Unassembled WGS sequence"/>
</dbReference>
<keyword evidence="6 7" id="KW-0472">Membrane</keyword>
<dbReference type="GO" id="GO:0003924">
    <property type="term" value="F:GTPase activity"/>
    <property type="evidence" value="ECO:0007669"/>
    <property type="project" value="UniProtKB-UniRule"/>
</dbReference>
<evidence type="ECO:0000256" key="2">
    <source>
        <dbReference type="ARBA" id="ARBA00022741"/>
    </source>
</evidence>
<dbReference type="Pfam" id="PF03144">
    <property type="entry name" value="GTP_EFTU_D2"/>
    <property type="match status" value="1"/>
</dbReference>
<sequence length="598" mass="65548">MKQANIRNFSIIAHIDHGKSTLADQIMAQTHTITPRESKAQLLDDMAVEQAHGITVKSRTVRNYYTADDGQHYEYNFIDTPGHVDFSYEVAKSLAASDGAILLVDATQGVQAQTVANFRIAKQNGLVIIPVINKIDSAAADIPRTTAQIKQLDPALEKATILKISAKTGEGVHDVLEAIKAVIPAPDGHKTAPLKALVFDYQYNAYKGIIAYVRIIDGQLKRDDAALLMAKNTKLSVSELGHFAPNMVPEASLTVGDVGYVVTGLKDPQAVRVGDTLTLINQPAKLALAGYQPAKAMVFAGFYPKDGNYSDLKAAIEKLALNDAAFQFKPENSEALGAGFRCGFLGMLHLQIIRERLQKEYDLDVLTTAPNVTYQVYLKGTSEPMIVTNPIKYPDFATIDHVAEPFVKAEITTPSELLNDVMKLAEQHKGTLLDMNNQADLVVLTYKMPISEIAYDFFNQLKSISHGYATLDTSPLDYEVADLVKIEVDINYAPVDALAFVAHRQDAPRLTQALVKKLKYTVPRKLYAMPVQAIVEGKAIARVDVPPLRKNAAVAGGKKSVSKKQALLRRQSMNKRQAAKNTIVLPQEVFNAVLELDL</sequence>
<dbReference type="GO" id="GO:0003746">
    <property type="term" value="F:translation elongation factor activity"/>
    <property type="evidence" value="ECO:0007669"/>
    <property type="project" value="UniProtKB-UniRule"/>
</dbReference>
<dbReference type="SUPFAM" id="SSF52540">
    <property type="entry name" value="P-loop containing nucleoside triphosphate hydrolases"/>
    <property type="match status" value="1"/>
</dbReference>
<dbReference type="InterPro" id="IPR038363">
    <property type="entry name" value="LepA_C_sf"/>
</dbReference>
<dbReference type="Pfam" id="PF06421">
    <property type="entry name" value="LepA_C"/>
    <property type="match status" value="1"/>
</dbReference>
<dbReference type="InterPro" id="IPR000795">
    <property type="entry name" value="T_Tr_GTP-bd_dom"/>
</dbReference>
<name>A0A0R1Y143_9LACO</name>
<dbReference type="Gene3D" id="3.30.70.870">
    <property type="entry name" value="Elongation Factor G (Translational Gtpase), domain 3"/>
    <property type="match status" value="1"/>
</dbReference>
<dbReference type="GO" id="GO:0005525">
    <property type="term" value="F:GTP binding"/>
    <property type="evidence" value="ECO:0007669"/>
    <property type="project" value="UniProtKB-UniRule"/>
</dbReference>
<proteinExistence type="inferred from homology"/>
<dbReference type="CDD" id="cd16260">
    <property type="entry name" value="EF4_III"/>
    <property type="match status" value="1"/>
</dbReference>
<dbReference type="GO" id="GO:0045727">
    <property type="term" value="P:positive regulation of translation"/>
    <property type="evidence" value="ECO:0007669"/>
    <property type="project" value="UniProtKB-UniRule"/>
</dbReference>
<dbReference type="Gene3D" id="3.30.70.240">
    <property type="match status" value="1"/>
</dbReference>
<protein>
    <recommendedName>
        <fullName evidence="7">Elongation factor 4</fullName>
        <shortName evidence="7">EF-4</shortName>
        <ecNumber evidence="7">3.6.5.n1</ecNumber>
    </recommendedName>
    <alternativeName>
        <fullName evidence="7">Ribosomal back-translocase LepA</fullName>
    </alternativeName>
</protein>
<feature type="binding site" evidence="7">
    <location>
        <begin position="16"/>
        <end position="21"/>
    </location>
    <ligand>
        <name>GTP</name>
        <dbReference type="ChEBI" id="CHEBI:37565"/>
    </ligand>
</feature>
<reference evidence="9 10" key="1">
    <citation type="journal article" date="2015" name="Genome Announc.">
        <title>Expanding the biotechnology potential of lactobacilli through comparative genomics of 213 strains and associated genera.</title>
        <authorList>
            <person name="Sun Z."/>
            <person name="Harris H.M."/>
            <person name="McCann A."/>
            <person name="Guo C."/>
            <person name="Argimon S."/>
            <person name="Zhang W."/>
            <person name="Yang X."/>
            <person name="Jeffery I.B."/>
            <person name="Cooney J.C."/>
            <person name="Kagawa T.F."/>
            <person name="Liu W."/>
            <person name="Song Y."/>
            <person name="Salvetti E."/>
            <person name="Wrobel A."/>
            <person name="Rasinkangas P."/>
            <person name="Parkhill J."/>
            <person name="Rea M.C."/>
            <person name="O'Sullivan O."/>
            <person name="Ritari J."/>
            <person name="Douillard F.P."/>
            <person name="Paul Ross R."/>
            <person name="Yang R."/>
            <person name="Briner A.E."/>
            <person name="Felis G.E."/>
            <person name="de Vos W.M."/>
            <person name="Barrangou R."/>
            <person name="Klaenhammer T.R."/>
            <person name="Caufield P.W."/>
            <person name="Cui Y."/>
            <person name="Zhang H."/>
            <person name="O'Toole P.W."/>
        </authorList>
    </citation>
    <scope>NUCLEOTIDE SEQUENCE [LARGE SCALE GENOMIC DNA]</scope>
    <source>
        <strain evidence="9 10">DSM 18527</strain>
    </source>
</reference>
<keyword evidence="10" id="KW-1185">Reference proteome</keyword>
<dbReference type="PROSITE" id="PS51722">
    <property type="entry name" value="G_TR_2"/>
    <property type="match status" value="1"/>
</dbReference>
<dbReference type="CDD" id="cd03709">
    <property type="entry name" value="lepA_C"/>
    <property type="match status" value="1"/>
</dbReference>
<evidence type="ECO:0000313" key="9">
    <source>
        <dbReference type="EMBL" id="KRM32988.1"/>
    </source>
</evidence>
<dbReference type="STRING" id="1423734.FC83_GL000078"/>
<comment type="function">
    <text evidence="7">Required for accurate and efficient protein synthesis under certain stress conditions. May act as a fidelity factor of the translation reaction, by catalyzing a one-codon backward translocation of tRNAs on improperly translocated ribosomes. Back-translocation proceeds from a post-translocation (POST) complex to a pre-translocation (PRE) complex, thus giving elongation factor G a second chance to translocate the tRNAs correctly. Binds to ribosomes in a GTP-dependent manner.</text>
</comment>
<dbReference type="Gene3D" id="3.30.70.2570">
    <property type="entry name" value="Elongation factor 4, C-terminal domain"/>
    <property type="match status" value="1"/>
</dbReference>
<evidence type="ECO:0000256" key="7">
    <source>
        <dbReference type="HAMAP-Rule" id="MF_00071"/>
    </source>
</evidence>
<dbReference type="InterPro" id="IPR009000">
    <property type="entry name" value="Transl_B-barrel_sf"/>
</dbReference>
<comment type="similarity">
    <text evidence="1 7">Belongs to the TRAFAC class translation factor GTPase superfamily. Classic translation factor GTPase family. LepA subfamily.</text>
</comment>
<dbReference type="eggNOG" id="COG0481">
    <property type="taxonomic scope" value="Bacteria"/>
</dbReference>
<evidence type="ECO:0000256" key="3">
    <source>
        <dbReference type="ARBA" id="ARBA00022801"/>
    </source>
</evidence>
<dbReference type="InterPro" id="IPR035647">
    <property type="entry name" value="EFG_III/V"/>
</dbReference>
<dbReference type="Pfam" id="PF00009">
    <property type="entry name" value="GTP_EFTU"/>
    <property type="match status" value="1"/>
</dbReference>
<dbReference type="InterPro" id="IPR004161">
    <property type="entry name" value="EFTu-like_2"/>
</dbReference>
<evidence type="ECO:0000313" key="10">
    <source>
        <dbReference type="Proteomes" id="UP000051236"/>
    </source>
</evidence>
<dbReference type="InterPro" id="IPR005225">
    <property type="entry name" value="Small_GTP-bd"/>
</dbReference>
<keyword evidence="5 7" id="KW-0342">GTP-binding</keyword>
<dbReference type="CDD" id="cd01890">
    <property type="entry name" value="LepA"/>
    <property type="match status" value="1"/>
</dbReference>
<organism evidence="9 10">
    <name type="scientific">Agrilactobacillus composti DSM 18527 = JCM 14202</name>
    <dbReference type="NCBI Taxonomy" id="1423734"/>
    <lineage>
        <taxon>Bacteria</taxon>
        <taxon>Bacillati</taxon>
        <taxon>Bacillota</taxon>
        <taxon>Bacilli</taxon>
        <taxon>Lactobacillales</taxon>
        <taxon>Lactobacillaceae</taxon>
        <taxon>Agrilactobacillus</taxon>
    </lineage>
</organism>
<feature type="domain" description="Tr-type G" evidence="8">
    <location>
        <begin position="4"/>
        <end position="187"/>
    </location>
</feature>
<comment type="catalytic activity">
    <reaction evidence="7">
        <text>GTP + H2O = GDP + phosphate + H(+)</text>
        <dbReference type="Rhea" id="RHEA:19669"/>
        <dbReference type="ChEBI" id="CHEBI:15377"/>
        <dbReference type="ChEBI" id="CHEBI:15378"/>
        <dbReference type="ChEBI" id="CHEBI:37565"/>
        <dbReference type="ChEBI" id="CHEBI:43474"/>
        <dbReference type="ChEBI" id="CHEBI:58189"/>
        <dbReference type="EC" id="3.6.5.n1"/>
    </reaction>
</comment>
<dbReference type="PATRIC" id="fig|1423734.3.peg.77"/>
<keyword evidence="4 7" id="KW-0648">Protein biosynthesis</keyword>
<dbReference type="EMBL" id="AZGA01000062">
    <property type="protein sequence ID" value="KRM32988.1"/>
    <property type="molecule type" value="Genomic_DNA"/>
</dbReference>
<dbReference type="NCBIfam" id="TIGR00231">
    <property type="entry name" value="small_GTP"/>
    <property type="match status" value="1"/>
</dbReference>
<dbReference type="InterPro" id="IPR035654">
    <property type="entry name" value="LepA_IV"/>
</dbReference>
<dbReference type="HAMAP" id="MF_00071">
    <property type="entry name" value="LepA"/>
    <property type="match status" value="1"/>
</dbReference>
<keyword evidence="2 7" id="KW-0547">Nucleotide-binding</keyword>
<evidence type="ECO:0000256" key="1">
    <source>
        <dbReference type="ARBA" id="ARBA00005454"/>
    </source>
</evidence>
<accession>A0A0R1Y143</accession>
<dbReference type="SMART" id="SM00838">
    <property type="entry name" value="EFG_C"/>
    <property type="match status" value="1"/>
</dbReference>
<dbReference type="PRINTS" id="PR00315">
    <property type="entry name" value="ELONGATNFCT"/>
</dbReference>
<dbReference type="EC" id="3.6.5.n1" evidence="7"/>